<feature type="domain" description="Glycine zipper" evidence="3">
    <location>
        <begin position="53"/>
        <end position="95"/>
    </location>
</feature>
<keyword evidence="2" id="KW-0732">Signal</keyword>
<dbReference type="EMBL" id="BAABGZ010000028">
    <property type="protein sequence ID" value="GAA4359127.1"/>
    <property type="molecule type" value="Genomic_DNA"/>
</dbReference>
<evidence type="ECO:0000256" key="2">
    <source>
        <dbReference type="SAM" id="SignalP"/>
    </source>
</evidence>
<organism evidence="4 5">
    <name type="scientific">Hymenobacter saemangeumensis</name>
    <dbReference type="NCBI Taxonomy" id="1084522"/>
    <lineage>
        <taxon>Bacteria</taxon>
        <taxon>Pseudomonadati</taxon>
        <taxon>Bacteroidota</taxon>
        <taxon>Cytophagia</taxon>
        <taxon>Cytophagales</taxon>
        <taxon>Hymenobacteraceae</taxon>
        <taxon>Hymenobacter</taxon>
    </lineage>
</organism>
<keyword evidence="5" id="KW-1185">Reference proteome</keyword>
<evidence type="ECO:0000313" key="4">
    <source>
        <dbReference type="EMBL" id="GAA4359127.1"/>
    </source>
</evidence>
<dbReference type="InterPro" id="IPR039567">
    <property type="entry name" value="Gly-zipper"/>
</dbReference>
<sequence length="110" mass="11365">MLSYFNLYFDLAMKSFKSYFALLLTSFMLAGSVAEAQTTQPAPRKKWSGKAKGAAIGAGTGAATGAVVGGGKGAVVGGVVGAVGGGIIGRKKDKKKDPVRYEQYANKNDK</sequence>
<evidence type="ECO:0000259" key="3">
    <source>
        <dbReference type="Pfam" id="PF13488"/>
    </source>
</evidence>
<feature type="region of interest" description="Disordered" evidence="1">
    <location>
        <begin position="87"/>
        <end position="110"/>
    </location>
</feature>
<evidence type="ECO:0000313" key="5">
    <source>
        <dbReference type="Proteomes" id="UP001501153"/>
    </source>
</evidence>
<comment type="caution">
    <text evidence="4">The sequence shown here is derived from an EMBL/GenBank/DDBJ whole genome shotgun (WGS) entry which is preliminary data.</text>
</comment>
<reference evidence="5" key="1">
    <citation type="journal article" date="2019" name="Int. J. Syst. Evol. Microbiol.">
        <title>The Global Catalogue of Microorganisms (GCM) 10K type strain sequencing project: providing services to taxonomists for standard genome sequencing and annotation.</title>
        <authorList>
            <consortium name="The Broad Institute Genomics Platform"/>
            <consortium name="The Broad Institute Genome Sequencing Center for Infectious Disease"/>
            <person name="Wu L."/>
            <person name="Ma J."/>
        </authorList>
    </citation>
    <scope>NUCLEOTIDE SEQUENCE [LARGE SCALE GENOMIC DNA]</scope>
    <source>
        <strain evidence="5">JCM 17923</strain>
    </source>
</reference>
<protein>
    <recommendedName>
        <fullName evidence="3">Glycine zipper domain-containing protein</fullName>
    </recommendedName>
</protein>
<evidence type="ECO:0000256" key="1">
    <source>
        <dbReference type="SAM" id="MobiDB-lite"/>
    </source>
</evidence>
<gene>
    <name evidence="4" type="ORF">GCM10023185_25430</name>
</gene>
<dbReference type="Pfam" id="PF13488">
    <property type="entry name" value="Gly-zipper_Omp"/>
    <property type="match status" value="1"/>
</dbReference>
<dbReference type="Proteomes" id="UP001501153">
    <property type="component" value="Unassembled WGS sequence"/>
</dbReference>
<feature type="chain" id="PRO_5045751466" description="Glycine zipper domain-containing protein" evidence="2">
    <location>
        <begin position="37"/>
        <end position="110"/>
    </location>
</feature>
<feature type="signal peptide" evidence="2">
    <location>
        <begin position="1"/>
        <end position="36"/>
    </location>
</feature>
<name>A0ABP8IHR0_9BACT</name>
<proteinExistence type="predicted"/>
<accession>A0ABP8IHR0</accession>